<feature type="domain" description="Ig-like" evidence="11">
    <location>
        <begin position="233"/>
        <end position="330"/>
    </location>
</feature>
<evidence type="ECO:0000256" key="1">
    <source>
        <dbReference type="ARBA" id="ARBA00004479"/>
    </source>
</evidence>
<evidence type="ECO:0000256" key="3">
    <source>
        <dbReference type="ARBA" id="ARBA00022734"/>
    </source>
</evidence>
<dbReference type="PROSITE" id="PS00290">
    <property type="entry name" value="IG_MHC"/>
    <property type="match status" value="1"/>
</dbReference>
<dbReference type="Gene3D" id="2.60.40.10">
    <property type="entry name" value="Immunoglobulins"/>
    <property type="match status" value="3"/>
</dbReference>
<feature type="domain" description="Ig-like" evidence="11">
    <location>
        <begin position="144"/>
        <end position="226"/>
    </location>
</feature>
<keyword evidence="2 9" id="KW-0812">Transmembrane</keyword>
<dbReference type="InterPro" id="IPR051036">
    <property type="entry name" value="SIGLEC"/>
</dbReference>
<evidence type="ECO:0000256" key="4">
    <source>
        <dbReference type="ARBA" id="ARBA00022737"/>
    </source>
</evidence>
<comment type="subcellular location">
    <subcellularLocation>
        <location evidence="1">Membrane</location>
        <topology evidence="1">Single-pass type I membrane protein</topology>
    </subcellularLocation>
</comment>
<dbReference type="SUPFAM" id="SSF48726">
    <property type="entry name" value="Immunoglobulin"/>
    <property type="match status" value="4"/>
</dbReference>
<dbReference type="OrthoDB" id="9665911at2759"/>
<feature type="transmembrane region" description="Helical" evidence="9">
    <location>
        <begin position="444"/>
        <end position="467"/>
    </location>
</feature>
<dbReference type="SMART" id="SM00409">
    <property type="entry name" value="IG"/>
    <property type="match status" value="3"/>
</dbReference>
<keyword evidence="13" id="KW-1185">Reference proteome</keyword>
<evidence type="ECO:0000256" key="6">
    <source>
        <dbReference type="ARBA" id="ARBA00022989"/>
    </source>
</evidence>
<dbReference type="InterPro" id="IPR003598">
    <property type="entry name" value="Ig_sub2"/>
</dbReference>
<dbReference type="PANTHER" id="PTHR12035">
    <property type="entry name" value="SIALIC ACID BINDING IMMUNOGLOBULIN-LIKE LECTIN"/>
    <property type="match status" value="1"/>
</dbReference>
<dbReference type="GO" id="GO:0030246">
    <property type="term" value="F:carbohydrate binding"/>
    <property type="evidence" value="ECO:0007669"/>
    <property type="project" value="UniProtKB-KW"/>
</dbReference>
<evidence type="ECO:0000256" key="7">
    <source>
        <dbReference type="ARBA" id="ARBA00023136"/>
    </source>
</evidence>
<organism evidence="12 13">
    <name type="scientific">Galemys pyrenaicus</name>
    <name type="common">Iberian desman</name>
    <name type="synonym">Pyrenean desman</name>
    <dbReference type="NCBI Taxonomy" id="202257"/>
    <lineage>
        <taxon>Eukaryota</taxon>
        <taxon>Metazoa</taxon>
        <taxon>Chordata</taxon>
        <taxon>Craniata</taxon>
        <taxon>Vertebrata</taxon>
        <taxon>Euteleostomi</taxon>
        <taxon>Mammalia</taxon>
        <taxon>Eutheria</taxon>
        <taxon>Laurasiatheria</taxon>
        <taxon>Eulipotyphla</taxon>
        <taxon>Talpidae</taxon>
        <taxon>Galemys</taxon>
    </lineage>
</organism>
<comment type="caution">
    <text evidence="12">The sequence shown here is derived from an EMBL/GenBank/DDBJ whole genome shotgun (WGS) entry which is preliminary data.</text>
</comment>
<evidence type="ECO:0000256" key="2">
    <source>
        <dbReference type="ARBA" id="ARBA00022692"/>
    </source>
</evidence>
<evidence type="ECO:0000256" key="9">
    <source>
        <dbReference type="SAM" id="Phobius"/>
    </source>
</evidence>
<sequence length="468" mass="49777">MLLLLLLLLLLPLVWAGSLKATARHELHVQAPTSVTVQEGLCVLVPCTFSSPRGGQGPTHGSWFKSGSPDVLVATNYLGKKRNRNTNPSFHLGDPAANNCTLAITSPQKEDSGEYYFCMDRGKNRTHCGRHMLTVLVRELTQAPNIEVEASLQAGRPSLLTCSLPGACAGLVPPTISWTGAALRPGSAWHDSAELQLTPRPRDHGTHLTCRVSLCRPGVSTERTLTLNVTYAPQNLTVGLLRGDYAELRGLANGSSLPVLEGESLRLLCAADSNPPARLSWAWGSGAPATPRPSNTGVLVLPHVEFRHEGEFTCHAQHPLGSQRVSLHLSVQSPLQLLGPSCSPEDEDADGGLLCSCSARARPAPALRWRLGEQLLEGSRSNGSVEVTLDPWGLWANSSLRLGGRALSSALTLSCEARNAREARSAALLLLPRRAGKPALGKEFVLGAVLGAGAVGLLALFSGFICFL</sequence>
<evidence type="ECO:0000256" key="8">
    <source>
        <dbReference type="ARBA" id="ARBA00038361"/>
    </source>
</evidence>
<feature type="chain" id="PRO_5035273206" evidence="10">
    <location>
        <begin position="17"/>
        <end position="468"/>
    </location>
</feature>
<keyword evidence="5" id="KW-0130">Cell adhesion</keyword>
<keyword evidence="7 9" id="KW-0472">Membrane</keyword>
<dbReference type="Pfam" id="PF13927">
    <property type="entry name" value="Ig_3"/>
    <property type="match status" value="1"/>
</dbReference>
<protein>
    <submittedName>
        <fullName evidence="12">Sialic acid-binding Ig-like lectin 5</fullName>
    </submittedName>
</protein>
<keyword evidence="4" id="KW-0677">Repeat</keyword>
<dbReference type="AlphaFoldDB" id="A0A8J6DTL7"/>
<dbReference type="GO" id="GO:0007155">
    <property type="term" value="P:cell adhesion"/>
    <property type="evidence" value="ECO:0007669"/>
    <property type="project" value="UniProtKB-KW"/>
</dbReference>
<evidence type="ECO:0000256" key="10">
    <source>
        <dbReference type="SAM" id="SignalP"/>
    </source>
</evidence>
<gene>
    <name evidence="12" type="ORF">J0S82_017971</name>
</gene>
<dbReference type="SMART" id="SM00408">
    <property type="entry name" value="IGc2"/>
    <property type="match status" value="2"/>
</dbReference>
<dbReference type="EMBL" id="JAGFMF010011469">
    <property type="protein sequence ID" value="KAG8521437.1"/>
    <property type="molecule type" value="Genomic_DNA"/>
</dbReference>
<reference evidence="12" key="1">
    <citation type="journal article" date="2021" name="Evol. Appl.">
        <title>The genome of the Pyrenean desman and the effects of bottlenecks and inbreeding on the genomic landscape of an endangered species.</title>
        <authorList>
            <person name="Escoda L."/>
            <person name="Castresana J."/>
        </authorList>
    </citation>
    <scope>NUCLEOTIDE SEQUENCE</scope>
    <source>
        <strain evidence="12">IBE-C5619</strain>
    </source>
</reference>
<feature type="domain" description="Ig-like" evidence="11">
    <location>
        <begin position="12"/>
        <end position="118"/>
    </location>
</feature>
<dbReference type="InterPro" id="IPR003006">
    <property type="entry name" value="Ig/MHC_CS"/>
</dbReference>
<dbReference type="InterPro" id="IPR003599">
    <property type="entry name" value="Ig_sub"/>
</dbReference>
<dbReference type="InterPro" id="IPR013783">
    <property type="entry name" value="Ig-like_fold"/>
</dbReference>
<keyword evidence="10" id="KW-0732">Signal</keyword>
<keyword evidence="6 9" id="KW-1133">Transmembrane helix</keyword>
<dbReference type="Proteomes" id="UP000700334">
    <property type="component" value="Unassembled WGS sequence"/>
</dbReference>
<dbReference type="PANTHER" id="PTHR12035:SF42">
    <property type="entry name" value="IG-LIKE DOMAIN-CONTAINING PROTEIN"/>
    <property type="match status" value="1"/>
</dbReference>
<accession>A0A8J6DTL7</accession>
<dbReference type="InterPro" id="IPR013106">
    <property type="entry name" value="Ig_V-set"/>
</dbReference>
<dbReference type="GO" id="GO:0033691">
    <property type="term" value="F:sialic acid binding"/>
    <property type="evidence" value="ECO:0007669"/>
    <property type="project" value="TreeGrafter"/>
</dbReference>
<feature type="signal peptide" evidence="10">
    <location>
        <begin position="1"/>
        <end position="16"/>
    </location>
</feature>
<dbReference type="PROSITE" id="PS50835">
    <property type="entry name" value="IG_LIKE"/>
    <property type="match status" value="3"/>
</dbReference>
<evidence type="ECO:0000256" key="5">
    <source>
        <dbReference type="ARBA" id="ARBA00022889"/>
    </source>
</evidence>
<dbReference type="Pfam" id="PF07686">
    <property type="entry name" value="V-set"/>
    <property type="match status" value="1"/>
</dbReference>
<keyword evidence="3" id="KW-0430">Lectin</keyword>
<dbReference type="InterPro" id="IPR036179">
    <property type="entry name" value="Ig-like_dom_sf"/>
</dbReference>
<proteinExistence type="inferred from homology"/>
<evidence type="ECO:0000313" key="12">
    <source>
        <dbReference type="EMBL" id="KAG8521437.1"/>
    </source>
</evidence>
<comment type="similarity">
    <text evidence="8">Belongs to the immunoglobulin superfamily. SIGLEC (sialic acid binding Ig-like lectin) family.</text>
</comment>
<evidence type="ECO:0000259" key="11">
    <source>
        <dbReference type="PROSITE" id="PS50835"/>
    </source>
</evidence>
<evidence type="ECO:0000313" key="13">
    <source>
        <dbReference type="Proteomes" id="UP000700334"/>
    </source>
</evidence>
<name>A0A8J6DTL7_GALPY</name>
<dbReference type="GO" id="GO:0005886">
    <property type="term" value="C:plasma membrane"/>
    <property type="evidence" value="ECO:0007669"/>
    <property type="project" value="TreeGrafter"/>
</dbReference>
<dbReference type="InterPro" id="IPR007110">
    <property type="entry name" value="Ig-like_dom"/>
</dbReference>